<accession>A0A6N3DPK1</accession>
<dbReference type="EMBL" id="CACRTO010000019">
    <property type="protein sequence ID" value="VYU30105.1"/>
    <property type="molecule type" value="Genomic_DNA"/>
</dbReference>
<feature type="transmembrane region" description="Helical" evidence="1">
    <location>
        <begin position="94"/>
        <end position="112"/>
    </location>
</feature>
<feature type="transmembrane region" description="Helical" evidence="1">
    <location>
        <begin position="20"/>
        <end position="40"/>
    </location>
</feature>
<feature type="domain" description="NEAT" evidence="2">
    <location>
        <begin position="140"/>
        <end position="231"/>
    </location>
</feature>
<evidence type="ECO:0000256" key="1">
    <source>
        <dbReference type="SAM" id="Phobius"/>
    </source>
</evidence>
<evidence type="ECO:0000313" key="3">
    <source>
        <dbReference type="EMBL" id="VYU30105.1"/>
    </source>
</evidence>
<dbReference type="PROSITE" id="PS50978">
    <property type="entry name" value="NEAT"/>
    <property type="match status" value="1"/>
</dbReference>
<gene>
    <name evidence="3" type="ORF">CTLFYP3_01999</name>
</gene>
<reference evidence="3" key="1">
    <citation type="submission" date="2019-11" db="EMBL/GenBank/DDBJ databases">
        <authorList>
            <person name="Feng L."/>
        </authorList>
    </citation>
    <scope>NUCLEOTIDE SEQUENCE</scope>
    <source>
        <strain evidence="3">CTertiumLFYP3</strain>
    </source>
</reference>
<organism evidence="3">
    <name type="scientific">Clostridium tertium</name>
    <dbReference type="NCBI Taxonomy" id="1559"/>
    <lineage>
        <taxon>Bacteria</taxon>
        <taxon>Bacillati</taxon>
        <taxon>Bacillota</taxon>
        <taxon>Clostridia</taxon>
        <taxon>Eubacteriales</taxon>
        <taxon>Clostridiaceae</taxon>
        <taxon>Clostridium</taxon>
    </lineage>
</organism>
<dbReference type="InterPro" id="IPR006635">
    <property type="entry name" value="NEAT_dom"/>
</dbReference>
<proteinExistence type="predicted"/>
<keyword evidence="1" id="KW-0472">Membrane</keyword>
<keyword evidence="1" id="KW-0812">Transmembrane</keyword>
<dbReference type="AlphaFoldDB" id="A0A6N3DPK1"/>
<dbReference type="RefSeq" id="WP_156626451.1">
    <property type="nucleotide sequence ID" value="NZ_CACRTO010000019.1"/>
</dbReference>
<protein>
    <recommendedName>
        <fullName evidence="2">NEAT domain-containing protein</fullName>
    </recommendedName>
</protein>
<keyword evidence="1" id="KW-1133">Transmembrane helix</keyword>
<feature type="transmembrane region" description="Helical" evidence="1">
    <location>
        <begin position="60"/>
        <end position="82"/>
    </location>
</feature>
<sequence>MHQFDWIFQGGSIGSIFKRLGIFILLVILLVFYFFGITYLVENFINYINKDYLFIATKVFDNIICLLTPAVVILMITSRIIFKIKTRYEKRRSKVFSIIFYIILLVIVLIFINSLNKYTVFYEDKIVQHNIITSLEKGYSYSDITSVDIGINYKNRKHPSFYYKVKLNDENTINLANGRFVGSYDIKELVEVNNKIKDVKITRNIDSIYLEVYLVDYNEEIKSDYKSIFLE</sequence>
<name>A0A6N3DPK1_9CLOT</name>
<evidence type="ECO:0000259" key="2">
    <source>
        <dbReference type="PROSITE" id="PS50978"/>
    </source>
</evidence>